<dbReference type="FunFam" id="2.60.40.10:FF:002364">
    <property type="entry name" value="Protein CBG19196"/>
    <property type="match status" value="1"/>
</dbReference>
<dbReference type="CDD" id="cd00176">
    <property type="entry name" value="SPEC"/>
    <property type="match status" value="1"/>
</dbReference>
<evidence type="ECO:0000256" key="4">
    <source>
        <dbReference type="ARBA" id="ARBA00023157"/>
    </source>
</evidence>
<dbReference type="Pfam" id="PF25101">
    <property type="entry name" value="Spectrin_7"/>
    <property type="match status" value="1"/>
</dbReference>
<feature type="domain" description="Ig-like" evidence="8">
    <location>
        <begin position="1313"/>
        <end position="1403"/>
    </location>
</feature>
<feature type="coiled-coil region" evidence="6">
    <location>
        <begin position="51"/>
        <end position="88"/>
    </location>
</feature>
<comment type="subcellular location">
    <subcellularLocation>
        <location evidence="1">Cytoplasm</location>
    </subcellularLocation>
</comment>
<evidence type="ECO:0000256" key="3">
    <source>
        <dbReference type="ARBA" id="ARBA00022737"/>
    </source>
</evidence>
<evidence type="ECO:0000259" key="8">
    <source>
        <dbReference type="PROSITE" id="PS50835"/>
    </source>
</evidence>
<dbReference type="InterPro" id="IPR056701">
    <property type="entry name" value="DUF7799"/>
</dbReference>
<feature type="domain" description="Ig-like" evidence="8">
    <location>
        <begin position="1111"/>
        <end position="1198"/>
    </location>
</feature>
<evidence type="ECO:0000256" key="5">
    <source>
        <dbReference type="ARBA" id="ARBA00023319"/>
    </source>
</evidence>
<dbReference type="InterPro" id="IPR018159">
    <property type="entry name" value="Spectrin/alpha-actinin"/>
</dbReference>
<evidence type="ECO:0000313" key="10">
    <source>
        <dbReference type="WBParaSite" id="PgR079_g003_t02"/>
    </source>
</evidence>
<proteinExistence type="predicted"/>
<feature type="domain" description="Ig-like" evidence="8">
    <location>
        <begin position="735"/>
        <end position="823"/>
    </location>
</feature>
<dbReference type="Gene3D" id="1.20.58.60">
    <property type="match status" value="2"/>
</dbReference>
<feature type="domain" description="Ig-like" evidence="8">
    <location>
        <begin position="840"/>
        <end position="923"/>
    </location>
</feature>
<keyword evidence="4" id="KW-1015">Disulfide bond</keyword>
<dbReference type="InterPro" id="IPR007110">
    <property type="entry name" value="Ig-like_dom"/>
</dbReference>
<evidence type="ECO:0000256" key="7">
    <source>
        <dbReference type="SAM" id="MobiDB-lite"/>
    </source>
</evidence>
<feature type="coiled-coil region" evidence="6">
    <location>
        <begin position="272"/>
        <end position="357"/>
    </location>
</feature>
<dbReference type="SMART" id="SM00408">
    <property type="entry name" value="IGc2"/>
    <property type="match status" value="6"/>
</dbReference>
<dbReference type="GO" id="GO:0019899">
    <property type="term" value="F:enzyme binding"/>
    <property type="evidence" value="ECO:0007669"/>
    <property type="project" value="UniProtKB-ARBA"/>
</dbReference>
<dbReference type="SMART" id="SM00150">
    <property type="entry name" value="SPEC"/>
    <property type="match status" value="2"/>
</dbReference>
<keyword evidence="6" id="KW-0175">Coiled coil</keyword>
<name>A0A915C2E3_PARUN</name>
<dbReference type="Pfam" id="PF00435">
    <property type="entry name" value="Spectrin"/>
    <property type="match status" value="1"/>
</dbReference>
<dbReference type="SUPFAM" id="SSF48726">
    <property type="entry name" value="Immunoglobulin"/>
    <property type="match status" value="6"/>
</dbReference>
<evidence type="ECO:0000256" key="2">
    <source>
        <dbReference type="ARBA" id="ARBA00022490"/>
    </source>
</evidence>
<dbReference type="InterPro" id="IPR013783">
    <property type="entry name" value="Ig-like_fold"/>
</dbReference>
<evidence type="ECO:0000313" key="9">
    <source>
        <dbReference type="Proteomes" id="UP000887569"/>
    </source>
</evidence>
<dbReference type="InterPro" id="IPR003599">
    <property type="entry name" value="Ig_sub"/>
</dbReference>
<dbReference type="FunFam" id="2.60.40.10:FF:000032">
    <property type="entry name" value="palladin isoform X1"/>
    <property type="match status" value="1"/>
</dbReference>
<dbReference type="PROSITE" id="PS50835">
    <property type="entry name" value="IG_LIKE"/>
    <property type="match status" value="6"/>
</dbReference>
<dbReference type="FunFam" id="2.60.40.10:FF:000425">
    <property type="entry name" value="Myosin light chain kinase"/>
    <property type="match status" value="3"/>
</dbReference>
<reference evidence="10" key="1">
    <citation type="submission" date="2022-11" db="UniProtKB">
        <authorList>
            <consortium name="WormBaseParasite"/>
        </authorList>
    </citation>
    <scope>IDENTIFICATION</scope>
</reference>
<feature type="domain" description="Ig-like" evidence="8">
    <location>
        <begin position="1411"/>
        <end position="1500"/>
    </location>
</feature>
<feature type="coiled-coil region" evidence="6">
    <location>
        <begin position="696"/>
        <end position="723"/>
    </location>
</feature>
<evidence type="ECO:0000256" key="6">
    <source>
        <dbReference type="SAM" id="Coils"/>
    </source>
</evidence>
<dbReference type="SUPFAM" id="SSF46966">
    <property type="entry name" value="Spectrin repeat"/>
    <property type="match status" value="2"/>
</dbReference>
<feature type="region of interest" description="Disordered" evidence="7">
    <location>
        <begin position="1071"/>
        <end position="1092"/>
    </location>
</feature>
<dbReference type="InterPro" id="IPR003598">
    <property type="entry name" value="Ig_sub2"/>
</dbReference>
<dbReference type="Pfam" id="PF07679">
    <property type="entry name" value="I-set"/>
    <property type="match status" value="6"/>
</dbReference>
<dbReference type="Proteomes" id="UP000887569">
    <property type="component" value="Unplaced"/>
</dbReference>
<keyword evidence="2" id="KW-0963">Cytoplasm</keyword>
<keyword evidence="5" id="KW-0393">Immunoglobulin domain</keyword>
<dbReference type="Gene3D" id="2.60.40.10">
    <property type="entry name" value="Immunoglobulins"/>
    <property type="match status" value="6"/>
</dbReference>
<feature type="domain" description="Ig-like" evidence="8">
    <location>
        <begin position="951"/>
        <end position="1041"/>
    </location>
</feature>
<dbReference type="InterPro" id="IPR036179">
    <property type="entry name" value="Ig-like_dom_sf"/>
</dbReference>
<dbReference type="SMART" id="SM00409">
    <property type="entry name" value="IG"/>
    <property type="match status" value="6"/>
</dbReference>
<organism evidence="9 10">
    <name type="scientific">Parascaris univalens</name>
    <name type="common">Nematode worm</name>
    <dbReference type="NCBI Taxonomy" id="6257"/>
    <lineage>
        <taxon>Eukaryota</taxon>
        <taxon>Metazoa</taxon>
        <taxon>Ecdysozoa</taxon>
        <taxon>Nematoda</taxon>
        <taxon>Chromadorea</taxon>
        <taxon>Rhabditida</taxon>
        <taxon>Spirurina</taxon>
        <taxon>Ascaridomorpha</taxon>
        <taxon>Ascaridoidea</taxon>
        <taxon>Ascarididae</taxon>
        <taxon>Parascaris</taxon>
    </lineage>
</organism>
<dbReference type="PANTHER" id="PTHR47633">
    <property type="entry name" value="IMMUNOGLOBULIN"/>
    <property type="match status" value="1"/>
</dbReference>
<keyword evidence="9" id="KW-1185">Reference proteome</keyword>
<dbReference type="InterPro" id="IPR013098">
    <property type="entry name" value="Ig_I-set"/>
</dbReference>
<accession>A0A915C2E3</accession>
<dbReference type="GO" id="GO:0031672">
    <property type="term" value="C:A band"/>
    <property type="evidence" value="ECO:0007669"/>
    <property type="project" value="UniProtKB-ARBA"/>
</dbReference>
<dbReference type="InterPro" id="IPR002017">
    <property type="entry name" value="Spectrin_repeat"/>
</dbReference>
<evidence type="ECO:0000256" key="1">
    <source>
        <dbReference type="ARBA" id="ARBA00004496"/>
    </source>
</evidence>
<keyword evidence="3" id="KW-0677">Repeat</keyword>
<dbReference type="Pfam" id="PF25075">
    <property type="entry name" value="DUF7799"/>
    <property type="match status" value="1"/>
</dbReference>
<dbReference type="WBParaSite" id="PgR079_g003_t02">
    <property type="protein sequence ID" value="PgR079_g003_t02"/>
    <property type="gene ID" value="PgR079_g003"/>
</dbReference>
<protein>
    <submittedName>
        <fullName evidence="10">Ig-like domain-containing protein</fullName>
    </submittedName>
</protein>
<sequence length="1545" mass="175640">MERPTTTTVSTIAIRAGKQATIVVALLKSIGYVSLRIDDMRPRMLDVGENAEQAANLLNIHEDLMRRLRSKEDQVEELLAKADNLVTQQQEPDVLVYEAMAESLGSAWKELNRQLQMRGYLLKEALKFYEYAQQHERLTSRINSAMRSSMNTMSGGERSNLMRQIQLDINELIGVTAAAVDSGADIISQIRVLGAMSDNVEQAQETADACLLIEKTMLKMAVEWEQIEESWKNERIKLDAQIEESGAFLARIDDIEKWLKDARIQLKAGYDTNSLMQQALQERSELEKLMRELGRDEMNADLAGRAAQLHNDIENLIREIESRNANIERVRHFIASANSMLNQLNAMEADMLNANAAMAGELAPLARQKAQVLIDEGRSIVHLDSSVSRLVSELEQKLKQIERLAGERIRMASEQFMQELRRLESWLIDIAEPFLASHGRMGSNLIEANEFYTLHKNFATELINKESETNALLNRAHELSEADRKRLYQFQSRFENFKQLLESRIRIGNAFQQVHKFAKELECSFESLDSLLSMSRNFSNEKLSAQMTEVFRMIQETLTQERHQGEKFISSVKNVAASDVDLRCDAAIDSVHSMLKEHQRRFTSVDEHWQRWQDSRIHEQKVVRIVEEVQMWQEETVEIVRVLEDKAEKSKTAIEREEIKSKMDQVIHELSKQMDKIVEAEQITKSAESEYAHERVQTAKRRHRDLEERVIQLRKKVETMEQLALHETETITRAPQVVTQLRDAQVDEGCRFEFTARVDGEPTPHIQWLKDGRDIKDNVDYRQAYRNGTASLTIEETFVEDTATYTIRAENIAGRAESSAKLTVKSRSKMESQIEEEGKPRFIRQLHNISVNEGEPACLDCVVVGFPEPKVTWYKEEETVKESERINLRFEGDHCSLDIRNTQSSDSGLYTVKASNTFGEAINFCRVNVQPAVRAAPPPTPPKPHPIPVAPSFLPPLVNQNLRAGQRCLFQVRVLGEPAPRVQWSFNDRPIIHSTAQIKTVDEENGWSRLIIENVQPEHSGMYTVFAENEAGEARSGATLNVEQKSPSPVMPLTQTVRTTTSSTREDYWSDAIMSSPTPPPVPKHRYRSNLEDSSETAVNEFGYSTTSTAPEFIRPFQNEYTVSEGEKFKMDCLMVGNPRPKIHWYFNDRIINVNSSFCKFSNIGDTYSIIFDSVKLENAGYYKMTAENIRGKTESLTILHVKPKSMRKQQVVRKPLTTEHVQVTEEFGEFEYEQRIDDRKLYIQKEHIEEELGMYDEEQQRIASKQPLHSSRLVTPPPAKKQQLQTTHEHLQQLHEIYDFEDSSRKVAGHPPHFTQTLVSAVAATGDGTKFEGVVTGWPAPEVLWTKDGVPLSKTTNPELVFSNIGGRVSLSFPNAQPEHAGKYMCTAKNASGVATSSAQLVVRPKTIAPDFVQRLISEEIVEGDQLKWTVHVTGDPVPKVTWLRDGQAIPNCDEVRLVDEGNGVHSMIIVKVEMADCGQFTCLAENIAGEARSTADLVVRPQGSEPGNYFHVTKVTQEKQVKGEEVNRNQTFSIENPRATPLI</sequence>
<dbReference type="InterPro" id="IPR058157">
    <property type="entry name" value="Spectrin_met"/>
</dbReference>